<evidence type="ECO:0000313" key="1">
    <source>
        <dbReference type="EMBL" id="RPB08982.1"/>
    </source>
</evidence>
<dbReference type="Gene3D" id="3.30.40.10">
    <property type="entry name" value="Zinc/RING finger domain, C3HC4 (zinc finger)"/>
    <property type="match status" value="1"/>
</dbReference>
<reference evidence="1 2" key="1">
    <citation type="journal article" date="2018" name="Nat. Ecol. Evol.">
        <title>Pezizomycetes genomes reveal the molecular basis of ectomycorrhizal truffle lifestyle.</title>
        <authorList>
            <person name="Murat C."/>
            <person name="Payen T."/>
            <person name="Noel B."/>
            <person name="Kuo A."/>
            <person name="Morin E."/>
            <person name="Chen J."/>
            <person name="Kohler A."/>
            <person name="Krizsan K."/>
            <person name="Balestrini R."/>
            <person name="Da Silva C."/>
            <person name="Montanini B."/>
            <person name="Hainaut M."/>
            <person name="Levati E."/>
            <person name="Barry K.W."/>
            <person name="Belfiori B."/>
            <person name="Cichocki N."/>
            <person name="Clum A."/>
            <person name="Dockter R.B."/>
            <person name="Fauchery L."/>
            <person name="Guy J."/>
            <person name="Iotti M."/>
            <person name="Le Tacon F."/>
            <person name="Lindquist E.A."/>
            <person name="Lipzen A."/>
            <person name="Malagnac F."/>
            <person name="Mello A."/>
            <person name="Molinier V."/>
            <person name="Miyauchi S."/>
            <person name="Poulain J."/>
            <person name="Riccioni C."/>
            <person name="Rubini A."/>
            <person name="Sitrit Y."/>
            <person name="Splivallo R."/>
            <person name="Traeger S."/>
            <person name="Wang M."/>
            <person name="Zifcakova L."/>
            <person name="Wipf D."/>
            <person name="Zambonelli A."/>
            <person name="Paolocci F."/>
            <person name="Nowrousian M."/>
            <person name="Ottonello S."/>
            <person name="Baldrian P."/>
            <person name="Spatafora J.W."/>
            <person name="Henrissat B."/>
            <person name="Nagy L.G."/>
            <person name="Aury J.M."/>
            <person name="Wincker P."/>
            <person name="Grigoriev I.V."/>
            <person name="Bonfante P."/>
            <person name="Martin F.M."/>
        </authorList>
    </citation>
    <scope>NUCLEOTIDE SEQUENCE [LARGE SCALE GENOMIC DNA]</scope>
    <source>
        <strain evidence="1 2">CCBAS932</strain>
    </source>
</reference>
<protein>
    <submittedName>
        <fullName evidence="1">Uncharacterized protein</fullName>
    </submittedName>
</protein>
<dbReference type="Proteomes" id="UP000277580">
    <property type="component" value="Unassembled WGS sequence"/>
</dbReference>
<dbReference type="InterPro" id="IPR013083">
    <property type="entry name" value="Znf_RING/FYVE/PHD"/>
</dbReference>
<dbReference type="AlphaFoldDB" id="A0A3N4KI56"/>
<dbReference type="OrthoDB" id="5326545at2759"/>
<evidence type="ECO:0000313" key="2">
    <source>
        <dbReference type="Proteomes" id="UP000277580"/>
    </source>
</evidence>
<dbReference type="InParanoid" id="A0A3N4KI56"/>
<keyword evidence="2" id="KW-1185">Reference proteome</keyword>
<gene>
    <name evidence="1" type="ORF">P167DRAFT_577640</name>
</gene>
<sequence>MSGNHSGRLLAQSAFEANSDTSDIDIPSDLECAACMGRHEVTMKFKLCPHAACIRCLKGIFKAKFEGKLHGEYPPVYIDCHLCRAKVEHFGILNKDPRDNQEAIVLGGTAFGISEWIPLLKWMSDVDETVLTSFKITYLKRKYRISVRRLAGRWEVTDQGIITALSAEEIRELIRLRKMKT</sequence>
<proteinExistence type="predicted"/>
<dbReference type="SUPFAM" id="SSF57850">
    <property type="entry name" value="RING/U-box"/>
    <property type="match status" value="1"/>
</dbReference>
<dbReference type="EMBL" id="ML119156">
    <property type="protein sequence ID" value="RPB08982.1"/>
    <property type="molecule type" value="Genomic_DNA"/>
</dbReference>
<organism evidence="1 2">
    <name type="scientific">Morchella conica CCBAS932</name>
    <dbReference type="NCBI Taxonomy" id="1392247"/>
    <lineage>
        <taxon>Eukaryota</taxon>
        <taxon>Fungi</taxon>
        <taxon>Dikarya</taxon>
        <taxon>Ascomycota</taxon>
        <taxon>Pezizomycotina</taxon>
        <taxon>Pezizomycetes</taxon>
        <taxon>Pezizales</taxon>
        <taxon>Morchellaceae</taxon>
        <taxon>Morchella</taxon>
    </lineage>
</organism>
<accession>A0A3N4KI56</accession>
<name>A0A3N4KI56_9PEZI</name>